<evidence type="ECO:0008006" key="3">
    <source>
        <dbReference type="Google" id="ProtNLM"/>
    </source>
</evidence>
<dbReference type="AlphaFoldDB" id="A0A1F6P1B6"/>
<dbReference type="InterPro" id="IPR038695">
    <property type="entry name" value="Saro_0823-like_sf"/>
</dbReference>
<dbReference type="EMBL" id="MFRC01000015">
    <property type="protein sequence ID" value="OGH89962.1"/>
    <property type="molecule type" value="Genomic_DNA"/>
</dbReference>
<evidence type="ECO:0000313" key="1">
    <source>
        <dbReference type="EMBL" id="OGH89962.1"/>
    </source>
</evidence>
<dbReference type="Pfam" id="PF02643">
    <property type="entry name" value="DUF192"/>
    <property type="match status" value="1"/>
</dbReference>
<organism evidence="1 2">
    <name type="scientific">Candidatus Magasanikbacteria bacterium RIFOXYD2_FULL_36_9</name>
    <dbReference type="NCBI Taxonomy" id="1798707"/>
    <lineage>
        <taxon>Bacteria</taxon>
        <taxon>Candidatus Magasanikiibacteriota</taxon>
    </lineage>
</organism>
<proteinExistence type="predicted"/>
<accession>A0A1F6P1B6</accession>
<dbReference type="Gene3D" id="2.60.120.1140">
    <property type="entry name" value="Protein of unknown function DUF192"/>
    <property type="match status" value="1"/>
</dbReference>
<dbReference type="PANTHER" id="PTHR37953">
    <property type="entry name" value="UPF0127 PROTEIN MJ1496"/>
    <property type="match status" value="1"/>
</dbReference>
<evidence type="ECO:0000313" key="2">
    <source>
        <dbReference type="Proteomes" id="UP000178490"/>
    </source>
</evidence>
<protein>
    <recommendedName>
        <fullName evidence="3">DUF192 domain-containing protein</fullName>
    </recommendedName>
</protein>
<name>A0A1F6P1B6_9BACT</name>
<sequence length="158" mass="18265">MLANKNQEAKKWQMYIIGLIIILTIFLKLYYTFYLPKLTIKVNDKTFNVLMANNMKTWEKGLGGRKNLGKYDGMLFVFPEIKQHVFIMRGMQFPIDIIWFKNGLIVDIAPNISPEPGKADEEFTLYPARDASDRVLELSAGSVEKFNLKIGDKLEILR</sequence>
<dbReference type="PANTHER" id="PTHR37953:SF1">
    <property type="entry name" value="UPF0127 PROTEIN MJ1496"/>
    <property type="match status" value="1"/>
</dbReference>
<comment type="caution">
    <text evidence="1">The sequence shown here is derived from an EMBL/GenBank/DDBJ whole genome shotgun (WGS) entry which is preliminary data.</text>
</comment>
<gene>
    <name evidence="1" type="ORF">A2537_01700</name>
</gene>
<reference evidence="1 2" key="1">
    <citation type="journal article" date="2016" name="Nat. Commun.">
        <title>Thousands of microbial genomes shed light on interconnected biogeochemical processes in an aquifer system.</title>
        <authorList>
            <person name="Anantharaman K."/>
            <person name="Brown C.T."/>
            <person name="Hug L.A."/>
            <person name="Sharon I."/>
            <person name="Castelle C.J."/>
            <person name="Probst A.J."/>
            <person name="Thomas B.C."/>
            <person name="Singh A."/>
            <person name="Wilkins M.J."/>
            <person name="Karaoz U."/>
            <person name="Brodie E.L."/>
            <person name="Williams K.H."/>
            <person name="Hubbard S.S."/>
            <person name="Banfield J.F."/>
        </authorList>
    </citation>
    <scope>NUCLEOTIDE SEQUENCE [LARGE SCALE GENOMIC DNA]</scope>
</reference>
<dbReference type="Proteomes" id="UP000178490">
    <property type="component" value="Unassembled WGS sequence"/>
</dbReference>
<dbReference type="InterPro" id="IPR003795">
    <property type="entry name" value="DUF192"/>
</dbReference>